<dbReference type="EMBL" id="JBGMEL010000041">
    <property type="protein sequence ID" value="MFA0792680.1"/>
    <property type="molecule type" value="Genomic_DNA"/>
</dbReference>
<accession>A0ABV4NTS2</accession>
<reference evidence="1 2" key="1">
    <citation type="submission" date="2024-08" db="EMBL/GenBank/DDBJ databases">
        <authorList>
            <person name="Ishaq N."/>
        </authorList>
    </citation>
    <scope>NUCLEOTIDE SEQUENCE [LARGE SCALE GENOMIC DNA]</scope>
    <source>
        <strain evidence="1 2">JCM 30400</strain>
    </source>
</reference>
<organism evidence="1 2">
    <name type="scientific">Microbulbifer echini</name>
    <dbReference type="NCBI Taxonomy" id="1529067"/>
    <lineage>
        <taxon>Bacteria</taxon>
        <taxon>Pseudomonadati</taxon>
        <taxon>Pseudomonadota</taxon>
        <taxon>Gammaproteobacteria</taxon>
        <taxon>Cellvibrionales</taxon>
        <taxon>Microbulbiferaceae</taxon>
        <taxon>Microbulbifer</taxon>
    </lineage>
</organism>
<evidence type="ECO:0000313" key="1">
    <source>
        <dbReference type="EMBL" id="MFA0792680.1"/>
    </source>
</evidence>
<evidence type="ECO:0000313" key="2">
    <source>
        <dbReference type="Proteomes" id="UP001569414"/>
    </source>
</evidence>
<proteinExistence type="predicted"/>
<dbReference type="RefSeq" id="WP_371845057.1">
    <property type="nucleotide sequence ID" value="NZ_JBGMEL010000041.1"/>
</dbReference>
<comment type="caution">
    <text evidence="1">The sequence shown here is derived from an EMBL/GenBank/DDBJ whole genome shotgun (WGS) entry which is preliminary data.</text>
</comment>
<keyword evidence="2" id="KW-1185">Reference proteome</keyword>
<name>A0ABV4NTS2_9GAMM</name>
<gene>
    <name evidence="1" type="ORF">ACCI51_19295</name>
</gene>
<protein>
    <submittedName>
        <fullName evidence="1">Uncharacterized protein</fullName>
    </submittedName>
</protein>
<dbReference type="Proteomes" id="UP001569414">
    <property type="component" value="Unassembled WGS sequence"/>
</dbReference>
<sequence length="120" mass="13605">MPFSHDLDERNNLILRTTYTVSKVFGGPRGTVLVLFCTNKIVLGNATPKGTNTVGYWALDMQQTIVIGENLSRCMQQFQVNDSCLALLAEYRRLHPVFTMLQRNRQLQQVLGEIHGMAFC</sequence>